<feature type="region of interest" description="Disordered" evidence="1">
    <location>
        <begin position="1"/>
        <end position="33"/>
    </location>
</feature>
<reference evidence="4" key="2">
    <citation type="submission" date="2024-04" db="EMBL/GenBank/DDBJ databases">
        <authorList>
            <person name="Chen Y."/>
            <person name="Shah S."/>
            <person name="Dougan E. K."/>
            <person name="Thang M."/>
            <person name="Chan C."/>
        </authorList>
    </citation>
    <scope>NUCLEOTIDE SEQUENCE [LARGE SCALE GENOMIC DNA]</scope>
</reference>
<evidence type="ECO:0000256" key="1">
    <source>
        <dbReference type="SAM" id="MobiDB-lite"/>
    </source>
</evidence>
<accession>A0A9P1FNR8</accession>
<dbReference type="PANTHER" id="PTHR34230">
    <property type="entry name" value="ASSEMBLY ABNORMAL PROTEIN 6, PUTATIVE-RELATED"/>
    <property type="match status" value="1"/>
</dbReference>
<dbReference type="PANTHER" id="PTHR34230:SF2">
    <property type="entry name" value="SPINDLE ASSEMBLY ABNORMAL PROTEIN 6 N-TERMINAL DOMAIN-CONTAINING PROTEIN"/>
    <property type="match status" value="1"/>
</dbReference>
<dbReference type="CDD" id="cd10142">
    <property type="entry name" value="HD_SAS6_N"/>
    <property type="match status" value="1"/>
</dbReference>
<gene>
    <name evidence="3" type="ORF">C1SCF055_LOCUS8691</name>
</gene>
<protein>
    <submittedName>
        <fullName evidence="5">Spindle assembly abnormal protein 6 N-terminal domain-containing protein</fullName>
    </submittedName>
</protein>
<evidence type="ECO:0000313" key="3">
    <source>
        <dbReference type="EMBL" id="CAI3980842.1"/>
    </source>
</evidence>
<evidence type="ECO:0000313" key="4">
    <source>
        <dbReference type="EMBL" id="CAL1134217.1"/>
    </source>
</evidence>
<dbReference type="InterPro" id="IPR038558">
    <property type="entry name" value="SAS-6_N_sf"/>
</dbReference>
<name>A0A9P1FNR8_9DINO</name>
<dbReference type="AlphaFoldDB" id="A0A9P1FNR8"/>
<dbReference type="Gene3D" id="2.170.210.20">
    <property type="entry name" value="Spindle assembly abnormal protein 6, N-terminal domain"/>
    <property type="match status" value="1"/>
</dbReference>
<proteinExistence type="predicted"/>
<sequence length="255" mass="28969">MAMAMSSVLRASEERSVQSGSPTRRSLASAGRRAMLDESGLDGVPDVTLDELDPSLQDGHRVAYDREVPFELRVQDADARPQEVGTLEAIRCKILALGDDLNPQHCRFEVTSENDLFFHFTHSVDENNFREMQEKQKLMIDFSDYVAVIIKMLNNCIKEPQSFLAVFVMQRDGQARLDFIQNMEYKFVELLSLSFDASPEEVVRQQITFRYNSVKGRLALMQSKLHDMSALVKVKNPSLLLQLQNQKAGARAPKR</sequence>
<dbReference type="EMBL" id="CAMXCT010000591">
    <property type="protein sequence ID" value="CAI3980842.1"/>
    <property type="molecule type" value="Genomic_DNA"/>
</dbReference>
<dbReference type="EMBL" id="CAMXCT020000591">
    <property type="protein sequence ID" value="CAL1134217.1"/>
    <property type="molecule type" value="Genomic_DNA"/>
</dbReference>
<evidence type="ECO:0000259" key="2">
    <source>
        <dbReference type="Pfam" id="PF16531"/>
    </source>
</evidence>
<dbReference type="OrthoDB" id="49058at2759"/>
<dbReference type="InterPro" id="IPR032396">
    <property type="entry name" value="SAS-6_N"/>
</dbReference>
<dbReference type="Proteomes" id="UP001152797">
    <property type="component" value="Unassembled WGS sequence"/>
</dbReference>
<feature type="compositionally biased region" description="Polar residues" evidence="1">
    <location>
        <begin position="17"/>
        <end position="26"/>
    </location>
</feature>
<organism evidence="3">
    <name type="scientific">Cladocopium goreaui</name>
    <dbReference type="NCBI Taxonomy" id="2562237"/>
    <lineage>
        <taxon>Eukaryota</taxon>
        <taxon>Sar</taxon>
        <taxon>Alveolata</taxon>
        <taxon>Dinophyceae</taxon>
        <taxon>Suessiales</taxon>
        <taxon>Symbiodiniaceae</taxon>
        <taxon>Cladocopium</taxon>
    </lineage>
</organism>
<dbReference type="EMBL" id="CAMXCT030000591">
    <property type="protein sequence ID" value="CAL4768154.1"/>
    <property type="molecule type" value="Genomic_DNA"/>
</dbReference>
<feature type="domain" description="Spindle assembly abnormal protein 6 N-terminal" evidence="2">
    <location>
        <begin position="63"/>
        <end position="195"/>
    </location>
</feature>
<comment type="caution">
    <text evidence="3">The sequence shown here is derived from an EMBL/GenBank/DDBJ whole genome shotgun (WGS) entry which is preliminary data.</text>
</comment>
<keyword evidence="6" id="KW-1185">Reference proteome</keyword>
<dbReference type="Pfam" id="PF16531">
    <property type="entry name" value="SAS-6_N"/>
    <property type="match status" value="1"/>
</dbReference>
<evidence type="ECO:0000313" key="6">
    <source>
        <dbReference type="Proteomes" id="UP001152797"/>
    </source>
</evidence>
<reference evidence="3" key="1">
    <citation type="submission" date="2022-10" db="EMBL/GenBank/DDBJ databases">
        <authorList>
            <person name="Chen Y."/>
            <person name="Dougan E. K."/>
            <person name="Chan C."/>
            <person name="Rhodes N."/>
            <person name="Thang M."/>
        </authorList>
    </citation>
    <scope>NUCLEOTIDE SEQUENCE</scope>
</reference>
<evidence type="ECO:0000313" key="5">
    <source>
        <dbReference type="EMBL" id="CAL4768154.1"/>
    </source>
</evidence>